<keyword evidence="3" id="KW-1185">Reference proteome</keyword>
<dbReference type="RefSeq" id="WP_395416251.1">
    <property type="nucleotide sequence ID" value="NZ_JBIPKE010000012.1"/>
</dbReference>
<proteinExistence type="predicted"/>
<name>A0ABW7N4Q4_9BACT</name>
<protein>
    <submittedName>
        <fullName evidence="2">Uracil-DNA glycosylase family protein</fullName>
    </submittedName>
</protein>
<reference evidence="2 3" key="1">
    <citation type="journal article" date="2013" name="Int. J. Syst. Evol. Microbiol.">
        <title>Marinoscillum luteum sp. nov., isolated from marine sediment.</title>
        <authorList>
            <person name="Cha I.T."/>
            <person name="Park S.J."/>
            <person name="Kim S.J."/>
            <person name="Kim J.G."/>
            <person name="Jung M.Y."/>
            <person name="Shin K.S."/>
            <person name="Kwon K.K."/>
            <person name="Yang S.H."/>
            <person name="Seo Y.S."/>
            <person name="Rhee S.K."/>
        </authorList>
    </citation>
    <scope>NUCLEOTIDE SEQUENCE [LARGE SCALE GENOMIC DNA]</scope>
    <source>
        <strain evidence="2 3">KCTC 23939</strain>
    </source>
</reference>
<evidence type="ECO:0000313" key="2">
    <source>
        <dbReference type="EMBL" id="MFH6982563.1"/>
    </source>
</evidence>
<dbReference type="Proteomes" id="UP001610063">
    <property type="component" value="Unassembled WGS sequence"/>
</dbReference>
<dbReference type="InterPro" id="IPR005122">
    <property type="entry name" value="Uracil-DNA_glycosylase-like"/>
</dbReference>
<dbReference type="PANTHER" id="PTHR42160:SF1">
    <property type="entry name" value="URACIL-DNA GLYCOSYLASE SUPERFAMILY PROTEIN"/>
    <property type="match status" value="1"/>
</dbReference>
<dbReference type="CDD" id="cd10033">
    <property type="entry name" value="UDG_like"/>
    <property type="match status" value="1"/>
</dbReference>
<dbReference type="EMBL" id="JBIPKE010000012">
    <property type="protein sequence ID" value="MFH6982563.1"/>
    <property type="molecule type" value="Genomic_DNA"/>
</dbReference>
<dbReference type="InterPro" id="IPR036895">
    <property type="entry name" value="Uracil-DNA_glycosylase-like_sf"/>
</dbReference>
<dbReference type="PANTHER" id="PTHR42160">
    <property type="entry name" value="URACIL-DNA GLYCOSYLASE SUPERFAMILY PROTEIN"/>
    <property type="match status" value="1"/>
</dbReference>
<evidence type="ECO:0000259" key="1">
    <source>
        <dbReference type="SMART" id="SM00986"/>
    </source>
</evidence>
<dbReference type="SMART" id="SM00987">
    <property type="entry name" value="UreE_C"/>
    <property type="match status" value="1"/>
</dbReference>
<dbReference type="Pfam" id="PF03167">
    <property type="entry name" value="UDG"/>
    <property type="match status" value="1"/>
</dbReference>
<organism evidence="2 3">
    <name type="scientific">Marinoscillum luteum</name>
    <dbReference type="NCBI Taxonomy" id="861051"/>
    <lineage>
        <taxon>Bacteria</taxon>
        <taxon>Pseudomonadati</taxon>
        <taxon>Bacteroidota</taxon>
        <taxon>Cytophagia</taxon>
        <taxon>Cytophagales</taxon>
        <taxon>Reichenbachiellaceae</taxon>
        <taxon>Marinoscillum</taxon>
    </lineage>
</organism>
<dbReference type="InterPro" id="IPR047124">
    <property type="entry name" value="HI_0220.2"/>
</dbReference>
<evidence type="ECO:0000313" key="3">
    <source>
        <dbReference type="Proteomes" id="UP001610063"/>
    </source>
</evidence>
<dbReference type="Gene3D" id="3.40.470.10">
    <property type="entry name" value="Uracil-DNA glycosylase-like domain"/>
    <property type="match status" value="1"/>
</dbReference>
<sequence length="189" mass="21537">MKTLLNDIRKCTICQSHLPHPPNPVFSASVHSKIVIIGQAPGSVVNRTGIPWDDKSGENLRAWLQMDKPTFYNPEVVALIPMGFCYPGKGKSGDLPPRPECAPQWHHLLLNQMKEVKLTLLIGQYAQAYYLGGQLRPTLTETVKNYRQYLPAHFVLPHPSPRNNIWKARNPWFEQEVVPALRKTIREII</sequence>
<dbReference type="SUPFAM" id="SSF52141">
    <property type="entry name" value="Uracil-DNA glycosylase-like"/>
    <property type="match status" value="1"/>
</dbReference>
<accession>A0ABW7N4Q4</accession>
<comment type="caution">
    <text evidence="2">The sequence shown here is derived from an EMBL/GenBank/DDBJ whole genome shotgun (WGS) entry which is preliminary data.</text>
</comment>
<feature type="domain" description="Uracil-DNA glycosylase-like" evidence="1">
    <location>
        <begin position="25"/>
        <end position="182"/>
    </location>
</feature>
<gene>
    <name evidence="2" type="ORF">ACHKAR_03890</name>
</gene>
<dbReference type="SMART" id="SM00986">
    <property type="entry name" value="UDG"/>
    <property type="match status" value="1"/>
</dbReference>